<sequence length="231" mass="24896">MNTNTNNKRIINNESKSSFLGRMLKAKSYKLKTNQGFTLIEMMVALSLFSVVVTVAFGALMTLIDSNKKAQAIETLMTNINFVIDDISRNARVGSNFHCATNPAAPGTITTTNDCGTSSLLNDPGHLLAFEPFSGNKISSSDQYIYWFDTATNSIKKSTNGTLAGGTSITSPSIKIETFDLYVLGSSSASATGDTKQPRITLLVKGTIGVGTKIATDFHIQTTITERLIDF</sequence>
<keyword evidence="1" id="KW-0812">Transmembrane</keyword>
<dbReference type="EMBL" id="PCTT01000035">
    <property type="protein sequence ID" value="PIP86992.1"/>
    <property type="molecule type" value="Genomic_DNA"/>
</dbReference>
<comment type="caution">
    <text evidence="2">The sequence shown here is derived from an EMBL/GenBank/DDBJ whole genome shotgun (WGS) entry which is preliminary data.</text>
</comment>
<dbReference type="SUPFAM" id="SSF54523">
    <property type="entry name" value="Pili subunits"/>
    <property type="match status" value="1"/>
</dbReference>
<protein>
    <recommendedName>
        <fullName evidence="4">Prepilin-type N-terminal cleavage/methylation domain-containing protein</fullName>
    </recommendedName>
</protein>
<dbReference type="Proteomes" id="UP000231143">
    <property type="component" value="Unassembled WGS sequence"/>
</dbReference>
<keyword evidence="1" id="KW-0472">Membrane</keyword>
<dbReference type="InterPro" id="IPR045584">
    <property type="entry name" value="Pilin-like"/>
</dbReference>
<evidence type="ECO:0000256" key="1">
    <source>
        <dbReference type="SAM" id="Phobius"/>
    </source>
</evidence>
<dbReference type="InterPro" id="IPR012902">
    <property type="entry name" value="N_methyl_site"/>
</dbReference>
<organism evidence="2 3">
    <name type="scientific">Candidatus Campbellbacteria bacterium CG22_combo_CG10-13_8_21_14_all_36_13</name>
    <dbReference type="NCBI Taxonomy" id="1974529"/>
    <lineage>
        <taxon>Bacteria</taxon>
        <taxon>Candidatus Campbelliibacteriota</taxon>
    </lineage>
</organism>
<proteinExistence type="predicted"/>
<keyword evidence="1" id="KW-1133">Transmembrane helix</keyword>
<name>A0A2H0DXU2_9BACT</name>
<dbReference type="Pfam" id="PF07963">
    <property type="entry name" value="N_methyl"/>
    <property type="match status" value="1"/>
</dbReference>
<dbReference type="NCBIfam" id="TIGR02532">
    <property type="entry name" value="IV_pilin_GFxxxE"/>
    <property type="match status" value="1"/>
</dbReference>
<reference evidence="2 3" key="1">
    <citation type="submission" date="2017-09" db="EMBL/GenBank/DDBJ databases">
        <title>Depth-based differentiation of microbial function through sediment-hosted aquifers and enrichment of novel symbionts in the deep terrestrial subsurface.</title>
        <authorList>
            <person name="Probst A.J."/>
            <person name="Ladd B."/>
            <person name="Jarett J.K."/>
            <person name="Geller-Mcgrath D.E."/>
            <person name="Sieber C.M."/>
            <person name="Emerson J.B."/>
            <person name="Anantharaman K."/>
            <person name="Thomas B.C."/>
            <person name="Malmstrom R."/>
            <person name="Stieglmeier M."/>
            <person name="Klingl A."/>
            <person name="Woyke T."/>
            <person name="Ryan C.M."/>
            <person name="Banfield J.F."/>
        </authorList>
    </citation>
    <scope>NUCLEOTIDE SEQUENCE [LARGE SCALE GENOMIC DNA]</scope>
    <source>
        <strain evidence="2">CG22_combo_CG10-13_8_21_14_all_36_13</strain>
    </source>
</reference>
<evidence type="ECO:0008006" key="4">
    <source>
        <dbReference type="Google" id="ProtNLM"/>
    </source>
</evidence>
<accession>A0A2H0DXU2</accession>
<dbReference type="AlphaFoldDB" id="A0A2H0DXU2"/>
<evidence type="ECO:0000313" key="3">
    <source>
        <dbReference type="Proteomes" id="UP000231143"/>
    </source>
</evidence>
<feature type="transmembrane region" description="Helical" evidence="1">
    <location>
        <begin position="42"/>
        <end position="64"/>
    </location>
</feature>
<gene>
    <name evidence="2" type="ORF">COW81_02670</name>
</gene>
<dbReference type="Gene3D" id="3.30.700.10">
    <property type="entry name" value="Glycoprotein, Type 4 Pilin"/>
    <property type="match status" value="1"/>
</dbReference>
<dbReference type="PROSITE" id="PS00409">
    <property type="entry name" value="PROKAR_NTER_METHYL"/>
    <property type="match status" value="1"/>
</dbReference>
<evidence type="ECO:0000313" key="2">
    <source>
        <dbReference type="EMBL" id="PIP86992.1"/>
    </source>
</evidence>